<accession>A0A9J5XFB8</accession>
<protein>
    <submittedName>
        <fullName evidence="1">Uncharacterized protein</fullName>
    </submittedName>
</protein>
<evidence type="ECO:0000313" key="1">
    <source>
        <dbReference type="EMBL" id="KAG5587067.1"/>
    </source>
</evidence>
<organism evidence="1 2">
    <name type="scientific">Solanum commersonii</name>
    <name type="common">Commerson's wild potato</name>
    <name type="synonym">Commerson's nightshade</name>
    <dbReference type="NCBI Taxonomy" id="4109"/>
    <lineage>
        <taxon>Eukaryota</taxon>
        <taxon>Viridiplantae</taxon>
        <taxon>Streptophyta</taxon>
        <taxon>Embryophyta</taxon>
        <taxon>Tracheophyta</taxon>
        <taxon>Spermatophyta</taxon>
        <taxon>Magnoliopsida</taxon>
        <taxon>eudicotyledons</taxon>
        <taxon>Gunneridae</taxon>
        <taxon>Pentapetalae</taxon>
        <taxon>asterids</taxon>
        <taxon>lamiids</taxon>
        <taxon>Solanales</taxon>
        <taxon>Solanaceae</taxon>
        <taxon>Solanoideae</taxon>
        <taxon>Solaneae</taxon>
        <taxon>Solanum</taxon>
    </lineage>
</organism>
<reference evidence="1 2" key="1">
    <citation type="submission" date="2020-09" db="EMBL/GenBank/DDBJ databases">
        <title>De no assembly of potato wild relative species, Solanum commersonii.</title>
        <authorList>
            <person name="Cho K."/>
        </authorList>
    </citation>
    <scope>NUCLEOTIDE SEQUENCE [LARGE SCALE GENOMIC DNA]</scope>
    <source>
        <strain evidence="1">LZ3.2</strain>
        <tissue evidence="1">Leaf</tissue>
    </source>
</reference>
<evidence type="ECO:0000313" key="2">
    <source>
        <dbReference type="Proteomes" id="UP000824120"/>
    </source>
</evidence>
<keyword evidence="2" id="KW-1185">Reference proteome</keyword>
<dbReference type="Proteomes" id="UP000824120">
    <property type="component" value="Chromosome 9"/>
</dbReference>
<dbReference type="EMBL" id="JACXVP010000009">
    <property type="protein sequence ID" value="KAG5587067.1"/>
    <property type="molecule type" value="Genomic_DNA"/>
</dbReference>
<proteinExistence type="predicted"/>
<name>A0A9J5XFB8_SOLCO</name>
<comment type="caution">
    <text evidence="1">The sequence shown here is derived from an EMBL/GenBank/DDBJ whole genome shotgun (WGS) entry which is preliminary data.</text>
</comment>
<dbReference type="AlphaFoldDB" id="A0A9J5XFB8"/>
<gene>
    <name evidence="1" type="ORF">H5410_047501</name>
</gene>
<sequence length="220" mass="25593">MSPNSYYKNSMTRVAELGTNAYLLASRRDLKQYGVIKVLVICRGLIKEYKNDNAYFSDFNAYSPCHKEKKNAEKQLFSIKTCYIKNEKLENANSNFVFVHKDFEVLFNNILEIVECKSQFKTQQLLNGFISFDEAEKITYGTYFGKFLFCFALNDSLPTCKVSKVHFNSSFLLNYKHDDMKDMYYKFNDKVIDIDNNHDPGIMLARNSIGELKIDVNAEE</sequence>